<protein>
    <submittedName>
        <fullName evidence="1">Uncharacterized protein</fullName>
    </submittedName>
</protein>
<keyword evidence="2" id="KW-1185">Reference proteome</keyword>
<dbReference type="Proteomes" id="UP000309997">
    <property type="component" value="Unassembled WGS sequence"/>
</dbReference>
<organism evidence="1 2">
    <name type="scientific">Populus alba</name>
    <name type="common">White poplar</name>
    <dbReference type="NCBI Taxonomy" id="43335"/>
    <lineage>
        <taxon>Eukaryota</taxon>
        <taxon>Viridiplantae</taxon>
        <taxon>Streptophyta</taxon>
        <taxon>Embryophyta</taxon>
        <taxon>Tracheophyta</taxon>
        <taxon>Spermatophyta</taxon>
        <taxon>Magnoliopsida</taxon>
        <taxon>eudicotyledons</taxon>
        <taxon>Gunneridae</taxon>
        <taxon>Pentapetalae</taxon>
        <taxon>rosids</taxon>
        <taxon>fabids</taxon>
        <taxon>Malpighiales</taxon>
        <taxon>Salicaceae</taxon>
        <taxon>Saliceae</taxon>
        <taxon>Populus</taxon>
    </lineage>
</organism>
<sequence length="235" mass="26394">MSLTEMHQRLLSIGQVAPVPLEPLQPPFPFWYKPDKKCEYHAGAVGHHIDGCVAFKRKILQLIKAGWISFDESPNVKFNPLPNHASGSGGINSLEIGKGGTSTLKITMDILYGMLRQTDYLKTPVKIQAVRNANEYYKYHQRLGHDIDLCKEFHLEVENMMVLGMLRLMKPEEDELVGTMTGRYVPTEKGPLKMILTKPMNTVNGSYNAQPYNYGYSCHSTNPTPVFHAEIGGLT</sequence>
<comment type="caution">
    <text evidence="1">The sequence shown here is derived from an EMBL/GenBank/DDBJ whole genome shotgun (WGS) entry which is preliminary data.</text>
</comment>
<evidence type="ECO:0000313" key="2">
    <source>
        <dbReference type="Proteomes" id="UP000309997"/>
    </source>
</evidence>
<gene>
    <name evidence="1" type="ORF">D5086_031921</name>
</gene>
<evidence type="ECO:0000313" key="1">
    <source>
        <dbReference type="EMBL" id="KAL3566506.1"/>
    </source>
</evidence>
<dbReference type="EMBL" id="RCHU02000018">
    <property type="protein sequence ID" value="KAL3566506.1"/>
    <property type="molecule type" value="Genomic_DNA"/>
</dbReference>
<proteinExistence type="predicted"/>
<accession>A0ACC4AJW2</accession>
<name>A0ACC4AJW2_POPAL</name>
<reference evidence="1 2" key="1">
    <citation type="journal article" date="2024" name="Plant Biotechnol. J.">
        <title>Genome and CRISPR/Cas9 system of a widespread forest tree (Populus alba) in the world.</title>
        <authorList>
            <person name="Liu Y.J."/>
            <person name="Jiang P.F."/>
            <person name="Han X.M."/>
            <person name="Li X.Y."/>
            <person name="Wang H.M."/>
            <person name="Wang Y.J."/>
            <person name="Wang X.X."/>
            <person name="Zeng Q.Y."/>
        </authorList>
    </citation>
    <scope>NUCLEOTIDE SEQUENCE [LARGE SCALE GENOMIC DNA]</scope>
    <source>
        <strain evidence="2">cv. PAL-ZL1</strain>
    </source>
</reference>